<reference evidence="1 2" key="1">
    <citation type="journal article" date="2018" name="Proc. R. Soc. B">
        <title>A non-coding region near Follistatin controls head colour polymorphism in the Gouldian finch.</title>
        <authorList>
            <person name="Toomey M.B."/>
            <person name="Marques C.I."/>
            <person name="Andrade P."/>
            <person name="Araujo P.M."/>
            <person name="Sabatino S."/>
            <person name="Gazda M.A."/>
            <person name="Afonso S."/>
            <person name="Lopes R.J."/>
            <person name="Corbo J.C."/>
            <person name="Carneiro M."/>
        </authorList>
    </citation>
    <scope>NUCLEOTIDE SEQUENCE [LARGE SCALE GENOMIC DNA]</scope>
    <source>
        <strain evidence="1">Red01</strain>
        <tissue evidence="1">Muscle</tissue>
    </source>
</reference>
<keyword evidence="2" id="KW-1185">Reference proteome</keyword>
<organism evidence="1 2">
    <name type="scientific">Chloebia gouldiae</name>
    <name type="common">Gouldian finch</name>
    <name type="synonym">Erythrura gouldiae</name>
    <dbReference type="NCBI Taxonomy" id="44316"/>
    <lineage>
        <taxon>Eukaryota</taxon>
        <taxon>Metazoa</taxon>
        <taxon>Chordata</taxon>
        <taxon>Craniata</taxon>
        <taxon>Vertebrata</taxon>
        <taxon>Euteleostomi</taxon>
        <taxon>Archelosauria</taxon>
        <taxon>Archosauria</taxon>
        <taxon>Dinosauria</taxon>
        <taxon>Saurischia</taxon>
        <taxon>Theropoda</taxon>
        <taxon>Coelurosauria</taxon>
        <taxon>Aves</taxon>
        <taxon>Neognathae</taxon>
        <taxon>Neoaves</taxon>
        <taxon>Telluraves</taxon>
        <taxon>Australaves</taxon>
        <taxon>Passeriformes</taxon>
        <taxon>Passeroidea</taxon>
        <taxon>Passeridae</taxon>
        <taxon>Chloebia</taxon>
    </lineage>
</organism>
<evidence type="ECO:0000313" key="1">
    <source>
        <dbReference type="EMBL" id="RLV93584.1"/>
    </source>
</evidence>
<name>A0A3L8S1E6_CHLGU</name>
<comment type="caution">
    <text evidence="1">The sequence shown here is derived from an EMBL/GenBank/DDBJ whole genome shotgun (WGS) entry which is preliminary data.</text>
</comment>
<sequence length="67" mass="7385">MTISAWLQTPGERRCRIPRAATAAEGSTRVGTWRGKVGERPPYPSCFARDLMFLAAAEEEEEGMSTP</sequence>
<accession>A0A3L8S1E6</accession>
<protein>
    <submittedName>
        <fullName evidence="1">Uncharacterized protein</fullName>
    </submittedName>
</protein>
<proteinExistence type="predicted"/>
<gene>
    <name evidence="1" type="ORF">DV515_00013421</name>
</gene>
<dbReference type="AlphaFoldDB" id="A0A3L8S1E6"/>
<evidence type="ECO:0000313" key="2">
    <source>
        <dbReference type="Proteomes" id="UP000276834"/>
    </source>
</evidence>
<dbReference type="Proteomes" id="UP000276834">
    <property type="component" value="Unassembled WGS sequence"/>
</dbReference>
<dbReference type="EMBL" id="QUSF01000090">
    <property type="protein sequence ID" value="RLV93584.1"/>
    <property type="molecule type" value="Genomic_DNA"/>
</dbReference>